<accession>A0A381NS10</accession>
<dbReference type="AlphaFoldDB" id="A0A381NS10"/>
<sequence length="111" mass="12436">MAQRVAAPLIRIKDDDVWRSRHSRLSENSLPWAEIESGRSLKTIRPLSDKPSAFVVPKYLVQSSDVISVIPSRTISKRPIPLTCLFDLLDGVTSATSTQNDPRELADRHLT</sequence>
<name>A0A381NS10_9ZZZZ</name>
<reference evidence="1" key="1">
    <citation type="submission" date="2018-05" db="EMBL/GenBank/DDBJ databases">
        <authorList>
            <person name="Lanie J.A."/>
            <person name="Ng W.-L."/>
            <person name="Kazmierczak K.M."/>
            <person name="Andrzejewski T.M."/>
            <person name="Davidsen T.M."/>
            <person name="Wayne K.J."/>
            <person name="Tettelin H."/>
            <person name="Glass J.I."/>
            <person name="Rusch D."/>
            <person name="Podicherti R."/>
            <person name="Tsui H.-C.T."/>
            <person name="Winkler M.E."/>
        </authorList>
    </citation>
    <scope>NUCLEOTIDE SEQUENCE</scope>
</reference>
<proteinExistence type="predicted"/>
<dbReference type="EMBL" id="UINC01000555">
    <property type="protein sequence ID" value="SUZ57396.1"/>
    <property type="molecule type" value="Genomic_DNA"/>
</dbReference>
<gene>
    <name evidence="1" type="ORF">METZ01_LOCUS10250</name>
</gene>
<evidence type="ECO:0000313" key="1">
    <source>
        <dbReference type="EMBL" id="SUZ57396.1"/>
    </source>
</evidence>
<organism evidence="1">
    <name type="scientific">marine metagenome</name>
    <dbReference type="NCBI Taxonomy" id="408172"/>
    <lineage>
        <taxon>unclassified sequences</taxon>
        <taxon>metagenomes</taxon>
        <taxon>ecological metagenomes</taxon>
    </lineage>
</organism>
<protein>
    <submittedName>
        <fullName evidence="1">Uncharacterized protein</fullName>
    </submittedName>
</protein>